<dbReference type="SUPFAM" id="SSF46785">
    <property type="entry name" value="Winged helix' DNA-binding domain"/>
    <property type="match status" value="1"/>
</dbReference>
<organism evidence="4">
    <name type="scientific">Sesamum latifolium</name>
    <dbReference type="NCBI Taxonomy" id="2727402"/>
    <lineage>
        <taxon>Eukaryota</taxon>
        <taxon>Viridiplantae</taxon>
        <taxon>Streptophyta</taxon>
        <taxon>Embryophyta</taxon>
        <taxon>Tracheophyta</taxon>
        <taxon>Spermatophyta</taxon>
        <taxon>Magnoliopsida</taxon>
        <taxon>eudicotyledons</taxon>
        <taxon>Gunneridae</taxon>
        <taxon>Pentapetalae</taxon>
        <taxon>asterids</taxon>
        <taxon>lamiids</taxon>
        <taxon>Lamiales</taxon>
        <taxon>Pedaliaceae</taxon>
        <taxon>Sesamum</taxon>
    </lineage>
</organism>
<feature type="domain" description="HTH La-type RNA-binding" evidence="3">
    <location>
        <begin position="87"/>
        <end position="176"/>
    </location>
</feature>
<dbReference type="InterPro" id="IPR036390">
    <property type="entry name" value="WH_DNA-bd_sf"/>
</dbReference>
<evidence type="ECO:0000313" key="4">
    <source>
        <dbReference type="EMBL" id="KAL0438385.1"/>
    </source>
</evidence>
<evidence type="ECO:0000259" key="3">
    <source>
        <dbReference type="PROSITE" id="PS50961"/>
    </source>
</evidence>
<dbReference type="SMART" id="SM00715">
    <property type="entry name" value="LA"/>
    <property type="match status" value="1"/>
</dbReference>
<dbReference type="InterPro" id="IPR045180">
    <property type="entry name" value="La_dom_prot"/>
</dbReference>
<dbReference type="Pfam" id="PF05383">
    <property type="entry name" value="La"/>
    <property type="match status" value="1"/>
</dbReference>
<reference evidence="4" key="1">
    <citation type="submission" date="2020-06" db="EMBL/GenBank/DDBJ databases">
        <authorList>
            <person name="Li T."/>
            <person name="Hu X."/>
            <person name="Zhang T."/>
            <person name="Song X."/>
            <person name="Zhang H."/>
            <person name="Dai N."/>
            <person name="Sheng W."/>
            <person name="Hou X."/>
            <person name="Wei L."/>
        </authorList>
    </citation>
    <scope>NUCLEOTIDE SEQUENCE</scope>
    <source>
        <strain evidence="4">KEN1</strain>
        <tissue evidence="4">Leaf</tissue>
    </source>
</reference>
<evidence type="ECO:0000256" key="1">
    <source>
        <dbReference type="ARBA" id="ARBA00022884"/>
    </source>
</evidence>
<reference evidence="4" key="2">
    <citation type="journal article" date="2024" name="Plant">
        <title>Genomic evolution and insights into agronomic trait innovations of Sesamum species.</title>
        <authorList>
            <person name="Miao H."/>
            <person name="Wang L."/>
            <person name="Qu L."/>
            <person name="Liu H."/>
            <person name="Sun Y."/>
            <person name="Le M."/>
            <person name="Wang Q."/>
            <person name="Wei S."/>
            <person name="Zheng Y."/>
            <person name="Lin W."/>
            <person name="Duan Y."/>
            <person name="Cao H."/>
            <person name="Xiong S."/>
            <person name="Wang X."/>
            <person name="Wei L."/>
            <person name="Li C."/>
            <person name="Ma Q."/>
            <person name="Ju M."/>
            <person name="Zhao R."/>
            <person name="Li G."/>
            <person name="Mu C."/>
            <person name="Tian Q."/>
            <person name="Mei H."/>
            <person name="Zhang T."/>
            <person name="Gao T."/>
            <person name="Zhang H."/>
        </authorList>
    </citation>
    <scope>NUCLEOTIDE SEQUENCE</scope>
    <source>
        <strain evidence="4">KEN1</strain>
    </source>
</reference>
<dbReference type="AlphaFoldDB" id="A0AAW2W9H5"/>
<dbReference type="InterPro" id="IPR006630">
    <property type="entry name" value="La_HTH"/>
</dbReference>
<protein>
    <submittedName>
        <fullName evidence="4">La-related protein 1B</fullName>
    </submittedName>
</protein>
<name>A0AAW2W9H5_9LAMI</name>
<proteinExistence type="predicted"/>
<dbReference type="PANTHER" id="PTHR22792:SF155">
    <property type="entry name" value="LA-RELATED PROTEIN 1C-LIKE"/>
    <property type="match status" value="1"/>
</dbReference>
<sequence>MNMEVDAIKIVGMFIFPLIHDSSHRIYATLPSGAAPFMAPRPMRVFPGQMGFDMVSPLIYVPTIPPESFRAMPVVSPPPAPPVFFPLVHENSLTNMIVKQIEYYFSDENLVKDSFLRKNMDDHGWVPITLIASFGRVHQLTNDIPSILDSLKYSTIVEVQGDKVRRHNEWNKWPPSSSWLNTDSVPQTLGAAQENLLAIYLQQLSLNESMTKANVNTEIRVGYAEMATTRLLSEDLTCRSRLTSVENTAGISGSICA</sequence>
<dbReference type="GO" id="GO:0003723">
    <property type="term" value="F:RNA binding"/>
    <property type="evidence" value="ECO:0007669"/>
    <property type="project" value="UniProtKB-UniRule"/>
</dbReference>
<evidence type="ECO:0000256" key="2">
    <source>
        <dbReference type="PROSITE-ProRule" id="PRU00332"/>
    </source>
</evidence>
<comment type="caution">
    <text evidence="4">The sequence shown here is derived from an EMBL/GenBank/DDBJ whole genome shotgun (WGS) entry which is preliminary data.</text>
</comment>
<dbReference type="FunFam" id="1.10.10.10:FF:000131">
    <property type="entry name" value="la-related protein 1B isoform X2"/>
    <property type="match status" value="1"/>
</dbReference>
<dbReference type="Gene3D" id="1.10.10.10">
    <property type="entry name" value="Winged helix-like DNA-binding domain superfamily/Winged helix DNA-binding domain"/>
    <property type="match status" value="1"/>
</dbReference>
<dbReference type="PANTHER" id="PTHR22792">
    <property type="entry name" value="LUPUS LA PROTEIN-RELATED"/>
    <property type="match status" value="1"/>
</dbReference>
<dbReference type="EMBL" id="JACGWN010000008">
    <property type="protein sequence ID" value="KAL0438385.1"/>
    <property type="molecule type" value="Genomic_DNA"/>
</dbReference>
<dbReference type="CDD" id="cd07323">
    <property type="entry name" value="LAM"/>
    <property type="match status" value="1"/>
</dbReference>
<accession>A0AAW2W9H5</accession>
<dbReference type="InterPro" id="IPR036388">
    <property type="entry name" value="WH-like_DNA-bd_sf"/>
</dbReference>
<dbReference type="PROSITE" id="PS50961">
    <property type="entry name" value="HTH_LA"/>
    <property type="match status" value="1"/>
</dbReference>
<keyword evidence="1 2" id="KW-0694">RNA-binding</keyword>
<gene>
    <name evidence="4" type="ORF">Slati_2321500</name>
</gene>